<organism evidence="2 3">
    <name type="scientific">Motiliproteus coralliicola</name>
    <dbReference type="NCBI Taxonomy" id="2283196"/>
    <lineage>
        <taxon>Bacteria</taxon>
        <taxon>Pseudomonadati</taxon>
        <taxon>Pseudomonadota</taxon>
        <taxon>Gammaproteobacteria</taxon>
        <taxon>Oceanospirillales</taxon>
        <taxon>Oceanospirillaceae</taxon>
        <taxon>Motiliproteus</taxon>
    </lineage>
</organism>
<comment type="caution">
    <text evidence="2">The sequence shown here is derived from an EMBL/GenBank/DDBJ whole genome shotgun (WGS) entry which is preliminary data.</text>
</comment>
<keyword evidence="3" id="KW-1185">Reference proteome</keyword>
<dbReference type="Proteomes" id="UP000253769">
    <property type="component" value="Unassembled WGS sequence"/>
</dbReference>
<name>A0A369WST6_9GAMM</name>
<sequence>MTSRRLSKNLIQEIADTGCNKKYNAKIESATQALANAALAVYEARLMHHHSLTRTQLEALAKKAEKAYLALPDVTRNHSNPTRKTQELRISAPGLSDYGASVFLPTVVYDFSGRAAPCMTLNEHPTTLAAAHAFEVVQKLKEEKTKAHAELSTALAKFTTTKKLLAEWPEIEELIPRAANPTNNLPAIPVHQLNEKFGLPSPTAQAS</sequence>
<proteinExistence type="predicted"/>
<dbReference type="InterPro" id="IPR040835">
    <property type="entry name" value="Nmad5"/>
</dbReference>
<evidence type="ECO:0000313" key="3">
    <source>
        <dbReference type="Proteomes" id="UP000253769"/>
    </source>
</evidence>
<evidence type="ECO:0000313" key="2">
    <source>
        <dbReference type="EMBL" id="RDE25158.1"/>
    </source>
</evidence>
<accession>A0A369WST6</accession>
<dbReference type="RefSeq" id="WP_114694753.1">
    <property type="nucleotide sequence ID" value="NZ_QQOH01000001.1"/>
</dbReference>
<reference evidence="2 3" key="1">
    <citation type="submission" date="2018-07" db="EMBL/GenBank/DDBJ databases">
        <title>Motiliproteus coralliicola sp. nov., a bacterium isolated from Coral.</title>
        <authorList>
            <person name="Wang G."/>
        </authorList>
    </citation>
    <scope>NUCLEOTIDE SEQUENCE [LARGE SCALE GENOMIC DNA]</scope>
    <source>
        <strain evidence="2 3">C34</strain>
    </source>
</reference>
<gene>
    <name evidence="2" type="ORF">DV711_06270</name>
</gene>
<dbReference type="AlphaFoldDB" id="A0A369WST6"/>
<dbReference type="Pfam" id="PF18757">
    <property type="entry name" value="Nmad5"/>
    <property type="match status" value="1"/>
</dbReference>
<feature type="domain" description="Nucleotide modification associated" evidence="1">
    <location>
        <begin position="29"/>
        <end position="200"/>
    </location>
</feature>
<dbReference type="EMBL" id="QQOH01000001">
    <property type="protein sequence ID" value="RDE25158.1"/>
    <property type="molecule type" value="Genomic_DNA"/>
</dbReference>
<protein>
    <recommendedName>
        <fullName evidence="1">Nucleotide modification associated domain-containing protein</fullName>
    </recommendedName>
</protein>
<evidence type="ECO:0000259" key="1">
    <source>
        <dbReference type="Pfam" id="PF18757"/>
    </source>
</evidence>